<name>A0A5C7HW92_9ROSI</name>
<proteinExistence type="predicted"/>
<comment type="caution">
    <text evidence="2">The sequence shown here is derived from an EMBL/GenBank/DDBJ whole genome shotgun (WGS) entry which is preliminary data.</text>
</comment>
<protein>
    <recommendedName>
        <fullName evidence="1">Reverse transcriptase Ty1/copia-type domain-containing protein</fullName>
    </recommendedName>
</protein>
<dbReference type="OrthoDB" id="411615at2759"/>
<dbReference type="AlphaFoldDB" id="A0A5C7HW92"/>
<dbReference type="Proteomes" id="UP000323000">
    <property type="component" value="Chromosome 5"/>
</dbReference>
<sequence length="98" mass="11179">MSAEYNALLKNSIGLLFLKITHNIVGCKLVYRIKRNPDRSIARYKARHVVEGFHQCLGIDFTKTFSSVVKSVTVRLVLSIEVSRGWSLRQLDINNAFL</sequence>
<dbReference type="EMBL" id="VAHF01000005">
    <property type="protein sequence ID" value="TXG61065.1"/>
    <property type="molecule type" value="Genomic_DNA"/>
</dbReference>
<gene>
    <name evidence="2" type="ORF">EZV62_012428</name>
</gene>
<keyword evidence="3" id="KW-1185">Reference proteome</keyword>
<feature type="domain" description="Reverse transcriptase Ty1/copia-type" evidence="1">
    <location>
        <begin position="22"/>
        <end position="98"/>
    </location>
</feature>
<evidence type="ECO:0000313" key="2">
    <source>
        <dbReference type="EMBL" id="TXG61065.1"/>
    </source>
</evidence>
<dbReference type="Pfam" id="PF07727">
    <property type="entry name" value="RVT_2"/>
    <property type="match status" value="1"/>
</dbReference>
<evidence type="ECO:0000313" key="3">
    <source>
        <dbReference type="Proteomes" id="UP000323000"/>
    </source>
</evidence>
<evidence type="ECO:0000259" key="1">
    <source>
        <dbReference type="Pfam" id="PF07727"/>
    </source>
</evidence>
<organism evidence="2 3">
    <name type="scientific">Acer yangbiense</name>
    <dbReference type="NCBI Taxonomy" id="1000413"/>
    <lineage>
        <taxon>Eukaryota</taxon>
        <taxon>Viridiplantae</taxon>
        <taxon>Streptophyta</taxon>
        <taxon>Embryophyta</taxon>
        <taxon>Tracheophyta</taxon>
        <taxon>Spermatophyta</taxon>
        <taxon>Magnoliopsida</taxon>
        <taxon>eudicotyledons</taxon>
        <taxon>Gunneridae</taxon>
        <taxon>Pentapetalae</taxon>
        <taxon>rosids</taxon>
        <taxon>malvids</taxon>
        <taxon>Sapindales</taxon>
        <taxon>Sapindaceae</taxon>
        <taxon>Hippocastanoideae</taxon>
        <taxon>Acereae</taxon>
        <taxon>Acer</taxon>
    </lineage>
</organism>
<dbReference type="InterPro" id="IPR013103">
    <property type="entry name" value="RVT_2"/>
</dbReference>
<reference evidence="3" key="1">
    <citation type="journal article" date="2019" name="Gigascience">
        <title>De novo genome assembly of the endangered Acer yangbiense, a plant species with extremely small populations endemic to Yunnan Province, China.</title>
        <authorList>
            <person name="Yang J."/>
            <person name="Wariss H.M."/>
            <person name="Tao L."/>
            <person name="Zhang R."/>
            <person name="Yun Q."/>
            <person name="Hollingsworth P."/>
            <person name="Dao Z."/>
            <person name="Luo G."/>
            <person name="Guo H."/>
            <person name="Ma Y."/>
            <person name="Sun W."/>
        </authorList>
    </citation>
    <scope>NUCLEOTIDE SEQUENCE [LARGE SCALE GENOMIC DNA]</scope>
    <source>
        <strain evidence="3">cv. Malutang</strain>
    </source>
</reference>
<accession>A0A5C7HW92</accession>